<dbReference type="AlphaFoldDB" id="H1KYE8"/>
<keyword evidence="1" id="KW-0812">Transmembrane</keyword>
<evidence type="ECO:0000313" key="2">
    <source>
        <dbReference type="EMBL" id="EHP87232.1"/>
    </source>
</evidence>
<proteinExistence type="predicted"/>
<dbReference type="Proteomes" id="UP000003706">
    <property type="component" value="Unassembled WGS sequence"/>
</dbReference>
<feature type="transmembrane region" description="Helical" evidence="1">
    <location>
        <begin position="39"/>
        <end position="58"/>
    </location>
</feature>
<accession>H1KYE8</accession>
<comment type="caution">
    <text evidence="2">The sequence shown here is derived from an EMBL/GenBank/DDBJ whole genome shotgun (WGS) entry which is preliminary data.</text>
</comment>
<keyword evidence="3" id="KW-1185">Reference proteome</keyword>
<keyword evidence="1" id="KW-0472">Membrane</keyword>
<dbReference type="STRING" id="647171.MetfoDRAFT_0821"/>
<organism evidence="2 3">
    <name type="scientific">Methanotorris formicicus Mc-S-70</name>
    <dbReference type="NCBI Taxonomy" id="647171"/>
    <lineage>
        <taxon>Archaea</taxon>
        <taxon>Methanobacteriati</taxon>
        <taxon>Methanobacteriota</taxon>
        <taxon>Methanomada group</taxon>
        <taxon>Methanococci</taxon>
        <taxon>Methanococcales</taxon>
        <taxon>Methanocaldococcaceae</taxon>
        <taxon>Methanotorris</taxon>
    </lineage>
</organism>
<reference evidence="2 3" key="1">
    <citation type="submission" date="2011-09" db="EMBL/GenBank/DDBJ databases">
        <title>The draft genome of Methanotorris formicicus Mc-S-70.</title>
        <authorList>
            <consortium name="US DOE Joint Genome Institute (JGI-PGF)"/>
            <person name="Lucas S."/>
            <person name="Han J."/>
            <person name="Lapidus A."/>
            <person name="Cheng J.-F."/>
            <person name="Goodwin L."/>
            <person name="Pitluck S."/>
            <person name="Peters L."/>
            <person name="Land M.L."/>
            <person name="Hauser L."/>
            <person name="Sieprawska-Lupa M."/>
            <person name="Takai K."/>
            <person name="Miyazaki J."/>
            <person name="Whitman W."/>
            <person name="Woyke T.J."/>
        </authorList>
    </citation>
    <scope>NUCLEOTIDE SEQUENCE [LARGE SCALE GENOMIC DNA]</scope>
    <source>
        <strain evidence="2 3">Mc-S-70</strain>
    </source>
</reference>
<name>H1KYE8_9EURY</name>
<protein>
    <submittedName>
        <fullName evidence="2">Uncharacterized protein</fullName>
    </submittedName>
</protein>
<dbReference type="EMBL" id="AGJL01000016">
    <property type="protein sequence ID" value="EHP87232.1"/>
    <property type="molecule type" value="Genomic_DNA"/>
</dbReference>
<feature type="transmembrane region" description="Helical" evidence="1">
    <location>
        <begin position="79"/>
        <end position="97"/>
    </location>
</feature>
<feature type="transmembrane region" description="Helical" evidence="1">
    <location>
        <begin position="103"/>
        <end position="125"/>
    </location>
</feature>
<gene>
    <name evidence="2" type="ORF">MetfoDRAFT_0821</name>
</gene>
<evidence type="ECO:0000256" key="1">
    <source>
        <dbReference type="SAM" id="Phobius"/>
    </source>
</evidence>
<keyword evidence="1" id="KW-1133">Transmembrane helix</keyword>
<feature type="transmembrane region" description="Helical" evidence="1">
    <location>
        <begin position="12"/>
        <end position="33"/>
    </location>
</feature>
<sequence length="186" mass="21423">MLLWGIMIGMNPLILNFIVLVSFIVLFIAVFFIMNSLVIISLTAILLISLISYVYSFIKVESVDKGKLIHKDKISLSKLRYDSFIVLILGVMIILYYKHIIPTWLLVALIILDFAYRCLGNYIILKPPIKVYEKGIVLGSTAFYTWDELNMNEEGDKIKIKIKYIPKRIVLDKNILDKLRSKYGGN</sequence>
<evidence type="ECO:0000313" key="3">
    <source>
        <dbReference type="Proteomes" id="UP000003706"/>
    </source>
</evidence>